<proteinExistence type="predicted"/>
<reference evidence="3" key="1">
    <citation type="journal article" date="2019" name="Int. J. Syst. Evol. Microbiol.">
        <title>The Global Catalogue of Microorganisms (GCM) 10K type strain sequencing project: providing services to taxonomists for standard genome sequencing and annotation.</title>
        <authorList>
            <consortium name="The Broad Institute Genomics Platform"/>
            <consortium name="The Broad Institute Genome Sequencing Center for Infectious Disease"/>
            <person name="Wu L."/>
            <person name="Ma J."/>
        </authorList>
    </citation>
    <scope>NUCLEOTIDE SEQUENCE [LARGE SCALE GENOMIC DNA]</scope>
    <source>
        <strain evidence="3">CGMCC 4.7645</strain>
    </source>
</reference>
<keyword evidence="1" id="KW-0472">Membrane</keyword>
<evidence type="ECO:0000313" key="3">
    <source>
        <dbReference type="Proteomes" id="UP001597417"/>
    </source>
</evidence>
<name>A0ABW5FPY7_9PSEU</name>
<feature type="transmembrane region" description="Helical" evidence="1">
    <location>
        <begin position="67"/>
        <end position="88"/>
    </location>
</feature>
<dbReference type="EMBL" id="JBHUKR010000004">
    <property type="protein sequence ID" value="MFD2416081.1"/>
    <property type="molecule type" value="Genomic_DNA"/>
</dbReference>
<dbReference type="Proteomes" id="UP001597417">
    <property type="component" value="Unassembled WGS sequence"/>
</dbReference>
<feature type="transmembrane region" description="Helical" evidence="1">
    <location>
        <begin position="25"/>
        <end position="47"/>
    </location>
</feature>
<feature type="transmembrane region" description="Helical" evidence="1">
    <location>
        <begin position="205"/>
        <end position="223"/>
    </location>
</feature>
<feature type="transmembrane region" description="Helical" evidence="1">
    <location>
        <begin position="135"/>
        <end position="153"/>
    </location>
</feature>
<evidence type="ECO:0000313" key="2">
    <source>
        <dbReference type="EMBL" id="MFD2416081.1"/>
    </source>
</evidence>
<feature type="transmembrane region" description="Helical" evidence="1">
    <location>
        <begin position="95"/>
        <end position="115"/>
    </location>
</feature>
<accession>A0ABW5FPY7</accession>
<gene>
    <name evidence="2" type="ORF">ACFSXZ_07050</name>
</gene>
<sequence>MSAITGTEPRTPPTPARFSGRATGVAALTALTGLAVGAGLIFLLQFIPPTDAISPLRRTISEYGLSANKGLFDAAVILVAGGSATLFAAHLPRRVLTAVPAVAGALWTVSLLVIVAFPKADWAVGPSAGGVVHRIASVVGFLCLPAGILLASGRVFPDSAVWRGIARWLGVASLLWFGVILGAIARSALLGGRWWQVIPLGLVERGMALTEILAVATLAVPLLRRT</sequence>
<comment type="caution">
    <text evidence="2">The sequence shown here is derived from an EMBL/GenBank/DDBJ whole genome shotgun (WGS) entry which is preliminary data.</text>
</comment>
<organism evidence="2 3">
    <name type="scientific">Amycolatopsis pigmentata</name>
    <dbReference type="NCBI Taxonomy" id="450801"/>
    <lineage>
        <taxon>Bacteria</taxon>
        <taxon>Bacillati</taxon>
        <taxon>Actinomycetota</taxon>
        <taxon>Actinomycetes</taxon>
        <taxon>Pseudonocardiales</taxon>
        <taxon>Pseudonocardiaceae</taxon>
        <taxon>Amycolatopsis</taxon>
    </lineage>
</organism>
<evidence type="ECO:0000256" key="1">
    <source>
        <dbReference type="SAM" id="Phobius"/>
    </source>
</evidence>
<keyword evidence="1" id="KW-0812">Transmembrane</keyword>
<dbReference type="InterPro" id="IPR009339">
    <property type="entry name" value="DUF998"/>
</dbReference>
<dbReference type="RefSeq" id="WP_378262473.1">
    <property type="nucleotide sequence ID" value="NZ_JBHUKR010000004.1"/>
</dbReference>
<feature type="transmembrane region" description="Helical" evidence="1">
    <location>
        <begin position="165"/>
        <end position="185"/>
    </location>
</feature>
<keyword evidence="3" id="KW-1185">Reference proteome</keyword>
<protein>
    <submittedName>
        <fullName evidence="2">DUF998 domain-containing protein</fullName>
    </submittedName>
</protein>
<keyword evidence="1" id="KW-1133">Transmembrane helix</keyword>
<dbReference type="Pfam" id="PF06197">
    <property type="entry name" value="DUF998"/>
    <property type="match status" value="1"/>
</dbReference>